<feature type="compositionally biased region" description="Basic and acidic residues" evidence="1">
    <location>
        <begin position="373"/>
        <end position="389"/>
    </location>
</feature>
<feature type="compositionally biased region" description="Polar residues" evidence="1">
    <location>
        <begin position="243"/>
        <end position="256"/>
    </location>
</feature>
<name>A0ABR1GMB3_9HYPO</name>
<keyword evidence="3" id="KW-1185">Reference proteome</keyword>
<evidence type="ECO:0000313" key="2">
    <source>
        <dbReference type="EMBL" id="KAK7403033.1"/>
    </source>
</evidence>
<proteinExistence type="predicted"/>
<evidence type="ECO:0000256" key="1">
    <source>
        <dbReference type="SAM" id="MobiDB-lite"/>
    </source>
</evidence>
<gene>
    <name evidence="2" type="ORF">QQX98_011190</name>
</gene>
<comment type="caution">
    <text evidence="2">The sequence shown here is derived from an EMBL/GenBank/DDBJ whole genome shotgun (WGS) entry which is preliminary data.</text>
</comment>
<feature type="compositionally biased region" description="Polar residues" evidence="1">
    <location>
        <begin position="173"/>
        <end position="190"/>
    </location>
</feature>
<dbReference type="Proteomes" id="UP001498476">
    <property type="component" value="Unassembled WGS sequence"/>
</dbReference>
<feature type="compositionally biased region" description="Basic and acidic residues" evidence="1">
    <location>
        <begin position="273"/>
        <end position="282"/>
    </location>
</feature>
<feature type="compositionally biased region" description="Polar residues" evidence="1">
    <location>
        <begin position="126"/>
        <end position="153"/>
    </location>
</feature>
<feature type="region of interest" description="Disordered" evidence="1">
    <location>
        <begin position="232"/>
        <end position="300"/>
    </location>
</feature>
<sequence>MTAKVPGMKPLREQLGYPKPKSGNYCRDHFLEVLEEHNRTFISSSTLLHGPDLTLWSSETQRAEAQRGSMLEMAHTFLEQGGGARYWPDDNTSSNSSLLRYSVDCDEIKKLLIQLFWRISKKLRKQSGNPSIQPGPNSRPQCVSRASQENNVDTTDERGLSPEDPIDIDRQPLSASVNPHSAESTLPSNHTQYTSDVLNLFGDAPIGELHITATNGGPNILRASLPRGPVAPVASMETAPGNVPSNPLNSAPSLQSRAEGKQRAAQAEPGLAEEIRGEKRTWEQQQHSTAGANEHRADNAEDEEFTNFAFSPWVSPRKRTQTSKPGFIIYGQEYLHGTRSPTPPLLESGASQGSDRSHLPTPPTVPRQNTVDTVRRPFKDAFYEGHEAPEVTNAPGAGSPKTALGPQCEMTPENEAQKTQQPMPERCASPELKAINDDDSLFDPGTAPDEAFEDALPGRDAAPEPESNPSPESTHGPDYTSDTEDIPPVSVIYSARRYPRDVNQIWEPGFNILQRSLRDVVHHLRPRGKFTGLKFILHTPPESRHKAEVPLNDEGAFESTRTRFNRLITDAQWDAAGAGNNKIPMRCEIAIEPY</sequence>
<reference evidence="2 3" key="1">
    <citation type="journal article" date="2025" name="Microbiol. Resour. Announc.">
        <title>Draft genome sequences for Neonectria magnoliae and Neonectria punicea, canker pathogens of Liriodendron tulipifera and Acer saccharum in West Virginia.</title>
        <authorList>
            <person name="Petronek H.M."/>
            <person name="Kasson M.T."/>
            <person name="Metheny A.M."/>
            <person name="Stauder C.M."/>
            <person name="Lovett B."/>
            <person name="Lynch S.C."/>
            <person name="Garnas J.R."/>
            <person name="Kasson L.R."/>
            <person name="Stajich J.E."/>
        </authorList>
    </citation>
    <scope>NUCLEOTIDE SEQUENCE [LARGE SCALE GENOMIC DNA]</scope>
    <source>
        <strain evidence="2 3">NRRL 64653</strain>
    </source>
</reference>
<organism evidence="2 3">
    <name type="scientific">Neonectria punicea</name>
    <dbReference type="NCBI Taxonomy" id="979145"/>
    <lineage>
        <taxon>Eukaryota</taxon>
        <taxon>Fungi</taxon>
        <taxon>Dikarya</taxon>
        <taxon>Ascomycota</taxon>
        <taxon>Pezizomycotina</taxon>
        <taxon>Sordariomycetes</taxon>
        <taxon>Hypocreomycetidae</taxon>
        <taxon>Hypocreales</taxon>
        <taxon>Nectriaceae</taxon>
        <taxon>Neonectria</taxon>
    </lineage>
</organism>
<feature type="region of interest" description="Disordered" evidence="1">
    <location>
        <begin position="338"/>
        <end position="487"/>
    </location>
</feature>
<accession>A0ABR1GMB3</accession>
<protein>
    <submittedName>
        <fullName evidence="2">Uncharacterized protein</fullName>
    </submittedName>
</protein>
<feature type="region of interest" description="Disordered" evidence="1">
    <location>
        <begin position="126"/>
        <end position="190"/>
    </location>
</feature>
<evidence type="ECO:0000313" key="3">
    <source>
        <dbReference type="Proteomes" id="UP001498476"/>
    </source>
</evidence>
<dbReference type="EMBL" id="JAZAVJ010000266">
    <property type="protein sequence ID" value="KAK7403033.1"/>
    <property type="molecule type" value="Genomic_DNA"/>
</dbReference>
<feature type="compositionally biased region" description="Low complexity" evidence="1">
    <location>
        <begin position="464"/>
        <end position="473"/>
    </location>
</feature>